<evidence type="ECO:0000256" key="3">
    <source>
        <dbReference type="ARBA" id="ARBA00023172"/>
    </source>
</evidence>
<dbReference type="RefSeq" id="WP_110659239.1">
    <property type="nucleotide sequence ID" value="NZ_PDLL01000085.1"/>
</dbReference>
<evidence type="ECO:0000256" key="5">
    <source>
        <dbReference type="PROSITE-ProRule" id="PRU10137"/>
    </source>
</evidence>
<protein>
    <submittedName>
        <fullName evidence="7">Resolvase</fullName>
    </submittedName>
</protein>
<dbReference type="GO" id="GO:0003677">
    <property type="term" value="F:DNA binding"/>
    <property type="evidence" value="ECO:0007669"/>
    <property type="project" value="UniProtKB-KW"/>
</dbReference>
<feature type="domain" description="Resolvase/invertase-type recombinase catalytic" evidence="6">
    <location>
        <begin position="3"/>
        <end position="155"/>
    </location>
</feature>
<evidence type="ECO:0000256" key="1">
    <source>
        <dbReference type="ARBA" id="ARBA00022908"/>
    </source>
</evidence>
<dbReference type="GO" id="GO:0015074">
    <property type="term" value="P:DNA integration"/>
    <property type="evidence" value="ECO:0007669"/>
    <property type="project" value="UniProtKB-KW"/>
</dbReference>
<dbReference type="InterPro" id="IPR050639">
    <property type="entry name" value="SSR_resolvase"/>
</dbReference>
<dbReference type="GO" id="GO:0000150">
    <property type="term" value="F:DNA strand exchange activity"/>
    <property type="evidence" value="ECO:0007669"/>
    <property type="project" value="InterPro"/>
</dbReference>
<reference evidence="7 8" key="1">
    <citation type="journal article" date="2018" name="Appl. Microbiol. Biotechnol.">
        <title>Characterization of the caprolactam degradation pathway in Pseudomonas jessenii using mass spectrometry-based proteomics.</title>
        <authorList>
            <person name="Otzen M."/>
            <person name="Palacio C."/>
            <person name="Janssen D.B."/>
        </authorList>
    </citation>
    <scope>NUCLEOTIDE SEQUENCE [LARGE SCALE GENOMIC DNA]</scope>
    <source>
        <strain evidence="7 8">GO3</strain>
    </source>
</reference>
<keyword evidence="1" id="KW-0229">DNA integration</keyword>
<evidence type="ECO:0000256" key="4">
    <source>
        <dbReference type="PIRSR" id="PIRSR606118-50"/>
    </source>
</evidence>
<evidence type="ECO:0000256" key="2">
    <source>
        <dbReference type="ARBA" id="ARBA00023125"/>
    </source>
</evidence>
<dbReference type="Gene3D" id="3.40.50.1390">
    <property type="entry name" value="Resolvase, N-terminal catalytic domain"/>
    <property type="match status" value="1"/>
</dbReference>
<dbReference type="CDD" id="cd00338">
    <property type="entry name" value="Ser_Recombinase"/>
    <property type="match status" value="1"/>
</dbReference>
<dbReference type="AlphaFoldDB" id="A0A2W0F1A1"/>
<organism evidence="7 8">
    <name type="scientific">Pseudomonas jessenii</name>
    <dbReference type="NCBI Taxonomy" id="77298"/>
    <lineage>
        <taxon>Bacteria</taxon>
        <taxon>Pseudomonadati</taxon>
        <taxon>Pseudomonadota</taxon>
        <taxon>Gammaproteobacteria</taxon>
        <taxon>Pseudomonadales</taxon>
        <taxon>Pseudomonadaceae</taxon>
        <taxon>Pseudomonas</taxon>
    </lineage>
</organism>
<gene>
    <name evidence="7" type="ORF">CRX42_09705</name>
</gene>
<dbReference type="PANTHER" id="PTHR30461:SF2">
    <property type="entry name" value="SERINE RECOMBINASE PINE-RELATED"/>
    <property type="match status" value="1"/>
</dbReference>
<accession>A0A2W0F1A1</accession>
<dbReference type="EMBL" id="PDLL01000085">
    <property type="protein sequence ID" value="PYY70771.1"/>
    <property type="molecule type" value="Genomic_DNA"/>
</dbReference>
<dbReference type="InterPro" id="IPR006118">
    <property type="entry name" value="Recombinase_CS"/>
</dbReference>
<keyword evidence="3" id="KW-0233">DNA recombination</keyword>
<comment type="caution">
    <text evidence="7">The sequence shown here is derived from an EMBL/GenBank/DDBJ whole genome shotgun (WGS) entry which is preliminary data.</text>
</comment>
<dbReference type="OrthoDB" id="2290206at2"/>
<name>A0A2W0F1A1_PSEJE</name>
<dbReference type="PROSITE" id="PS51736">
    <property type="entry name" value="RECOMBINASES_3"/>
    <property type="match status" value="1"/>
</dbReference>
<dbReference type="SMART" id="SM00857">
    <property type="entry name" value="Resolvase"/>
    <property type="match status" value="1"/>
</dbReference>
<dbReference type="PROSITE" id="PS00397">
    <property type="entry name" value="RECOMBINASES_1"/>
    <property type="match status" value="1"/>
</dbReference>
<evidence type="ECO:0000313" key="7">
    <source>
        <dbReference type="EMBL" id="PYY70771.1"/>
    </source>
</evidence>
<evidence type="ECO:0000313" key="8">
    <source>
        <dbReference type="Proteomes" id="UP000247437"/>
    </source>
</evidence>
<feature type="active site" description="O-(5'-phospho-DNA)-serine intermediate" evidence="4 5">
    <location>
        <position position="11"/>
    </location>
</feature>
<proteinExistence type="predicted"/>
<dbReference type="PANTHER" id="PTHR30461">
    <property type="entry name" value="DNA-INVERTASE FROM LAMBDOID PROPHAGE"/>
    <property type="match status" value="1"/>
</dbReference>
<dbReference type="InterPro" id="IPR006119">
    <property type="entry name" value="Resolv_N"/>
</dbReference>
<keyword evidence="2" id="KW-0238">DNA-binding</keyword>
<dbReference type="Proteomes" id="UP000247437">
    <property type="component" value="Unassembled WGS sequence"/>
</dbReference>
<dbReference type="Pfam" id="PF00239">
    <property type="entry name" value="Resolvase"/>
    <property type="match status" value="1"/>
</dbReference>
<sequence length="244" mass="26320">MKKVVAYARVSTDDQCLSVAGQFAAIKIAAEANGWEIVAEFTDQGVSGSIDPLERPQCRLALAMAKGLDCPIVVHRLDRLGRDHAHFVTLQKKFKVIEAEDVHGSGLVRNIKSLLAEEELIKIRQRTKDGLAELKKDAANGDAVALAKIARRDAGREAAWAIGSGAAVQAKVINANNRAKSLEAELKACLYDGVPTLAAIAKCLNAKGITTERGSAFQPMTVKRLMERLSLALVSQPQKPTETR</sequence>
<dbReference type="SUPFAM" id="SSF53041">
    <property type="entry name" value="Resolvase-like"/>
    <property type="match status" value="1"/>
</dbReference>
<evidence type="ECO:0000259" key="6">
    <source>
        <dbReference type="PROSITE" id="PS51736"/>
    </source>
</evidence>
<dbReference type="InterPro" id="IPR036162">
    <property type="entry name" value="Resolvase-like_N_sf"/>
</dbReference>